<dbReference type="EMBL" id="JAYMYR010000200">
    <property type="protein sequence ID" value="KAK7322036.1"/>
    <property type="molecule type" value="Genomic_DNA"/>
</dbReference>
<organism evidence="1 2">
    <name type="scientific">Phaseolus coccineus</name>
    <name type="common">Scarlet runner bean</name>
    <name type="synonym">Phaseolus multiflorus</name>
    <dbReference type="NCBI Taxonomy" id="3886"/>
    <lineage>
        <taxon>Eukaryota</taxon>
        <taxon>Viridiplantae</taxon>
        <taxon>Streptophyta</taxon>
        <taxon>Embryophyta</taxon>
        <taxon>Tracheophyta</taxon>
        <taxon>Spermatophyta</taxon>
        <taxon>Magnoliopsida</taxon>
        <taxon>eudicotyledons</taxon>
        <taxon>Gunneridae</taxon>
        <taxon>Pentapetalae</taxon>
        <taxon>rosids</taxon>
        <taxon>fabids</taxon>
        <taxon>Fabales</taxon>
        <taxon>Fabaceae</taxon>
        <taxon>Papilionoideae</taxon>
        <taxon>50 kb inversion clade</taxon>
        <taxon>NPAAA clade</taxon>
        <taxon>indigoferoid/millettioid clade</taxon>
        <taxon>Phaseoleae</taxon>
        <taxon>Phaseolus</taxon>
    </lineage>
</organism>
<accession>A0AAN9KS00</accession>
<evidence type="ECO:0000313" key="1">
    <source>
        <dbReference type="EMBL" id="KAK7322036.1"/>
    </source>
</evidence>
<name>A0AAN9KS00_PHACN</name>
<gene>
    <name evidence="1" type="ORF">VNO80_35220</name>
</gene>
<reference evidence="1 2" key="1">
    <citation type="submission" date="2024-01" db="EMBL/GenBank/DDBJ databases">
        <title>The genomes of 5 underutilized Papilionoideae crops provide insights into root nodulation and disease resistanc.</title>
        <authorList>
            <person name="Jiang F."/>
        </authorList>
    </citation>
    <scope>NUCLEOTIDE SEQUENCE [LARGE SCALE GENOMIC DNA]</scope>
    <source>
        <strain evidence="1">JINMINGXINNONG_FW02</strain>
        <tissue evidence="1">Leaves</tissue>
    </source>
</reference>
<comment type="caution">
    <text evidence="1">The sequence shown here is derived from an EMBL/GenBank/DDBJ whole genome shotgun (WGS) entry which is preliminary data.</text>
</comment>
<sequence>MEFDCRAGTRRRRLFASLSDSRVGTGSVTADRYVIEESGSARYGYERGYARTGPHLDLHIDNLLSLKAALGLIPTTDGDTFHPYRRPHITWTEMLMLIISRLPKMLATIATGAYWWSKKSGVMSTKRVIKHGQVIRIVSSSNKWVGDPSCLAVKERIGIGFTIGVASRSKSEGISANQSLIQPALESDQSFQQT</sequence>
<dbReference type="Proteomes" id="UP001374584">
    <property type="component" value="Unassembled WGS sequence"/>
</dbReference>
<dbReference type="AlphaFoldDB" id="A0AAN9KS00"/>
<protein>
    <submittedName>
        <fullName evidence="1">Uncharacterized protein</fullName>
    </submittedName>
</protein>
<proteinExistence type="predicted"/>
<evidence type="ECO:0000313" key="2">
    <source>
        <dbReference type="Proteomes" id="UP001374584"/>
    </source>
</evidence>
<keyword evidence="2" id="KW-1185">Reference proteome</keyword>